<organism evidence="1 2">
    <name type="scientific">Amanita muscaria (strain Koide BX008)</name>
    <dbReference type="NCBI Taxonomy" id="946122"/>
    <lineage>
        <taxon>Eukaryota</taxon>
        <taxon>Fungi</taxon>
        <taxon>Dikarya</taxon>
        <taxon>Basidiomycota</taxon>
        <taxon>Agaricomycotina</taxon>
        <taxon>Agaricomycetes</taxon>
        <taxon>Agaricomycetidae</taxon>
        <taxon>Agaricales</taxon>
        <taxon>Pluteineae</taxon>
        <taxon>Amanitaceae</taxon>
        <taxon>Amanita</taxon>
    </lineage>
</organism>
<evidence type="ECO:0000313" key="1">
    <source>
        <dbReference type="EMBL" id="KIL56414.1"/>
    </source>
</evidence>
<gene>
    <name evidence="1" type="ORF">M378DRAFT_523588</name>
</gene>
<dbReference type="InParanoid" id="A0A0C2SR03"/>
<reference evidence="1 2" key="1">
    <citation type="submission" date="2014-04" db="EMBL/GenBank/DDBJ databases">
        <title>Evolutionary Origins and Diversification of the Mycorrhizal Mutualists.</title>
        <authorList>
            <consortium name="DOE Joint Genome Institute"/>
            <consortium name="Mycorrhizal Genomics Consortium"/>
            <person name="Kohler A."/>
            <person name="Kuo A."/>
            <person name="Nagy L.G."/>
            <person name="Floudas D."/>
            <person name="Copeland A."/>
            <person name="Barry K.W."/>
            <person name="Cichocki N."/>
            <person name="Veneault-Fourrey C."/>
            <person name="LaButti K."/>
            <person name="Lindquist E.A."/>
            <person name="Lipzen A."/>
            <person name="Lundell T."/>
            <person name="Morin E."/>
            <person name="Murat C."/>
            <person name="Riley R."/>
            <person name="Ohm R."/>
            <person name="Sun H."/>
            <person name="Tunlid A."/>
            <person name="Henrissat B."/>
            <person name="Grigoriev I.V."/>
            <person name="Hibbett D.S."/>
            <person name="Martin F."/>
        </authorList>
    </citation>
    <scope>NUCLEOTIDE SEQUENCE [LARGE SCALE GENOMIC DNA]</scope>
    <source>
        <strain evidence="1 2">Koide BX008</strain>
    </source>
</reference>
<keyword evidence="2" id="KW-1185">Reference proteome</keyword>
<protein>
    <submittedName>
        <fullName evidence="1">Uncharacterized protein</fullName>
    </submittedName>
</protein>
<dbReference type="HOGENOM" id="CLU_2482861_0_0_1"/>
<accession>A0A0C2SR03</accession>
<evidence type="ECO:0000313" key="2">
    <source>
        <dbReference type="Proteomes" id="UP000054549"/>
    </source>
</evidence>
<dbReference type="Proteomes" id="UP000054549">
    <property type="component" value="Unassembled WGS sequence"/>
</dbReference>
<proteinExistence type="predicted"/>
<dbReference type="EMBL" id="KN818423">
    <property type="protein sequence ID" value="KIL56414.1"/>
    <property type="molecule type" value="Genomic_DNA"/>
</dbReference>
<dbReference type="AlphaFoldDB" id="A0A0C2SR03"/>
<sequence length="87" mass="10356">MFTTLFPSCSFNPSVLPFRYSRVHHIMIRLNPNYPQLLPLAQCKTLHWLSRFQLAICRILGLGLDITLNSLLCRVERRRNCRSRRRE</sequence>
<name>A0A0C2SR03_AMAMK</name>